<feature type="chain" id="PRO_5020339871" evidence="5">
    <location>
        <begin position="20"/>
        <end position="443"/>
    </location>
</feature>
<dbReference type="InterPro" id="IPR011050">
    <property type="entry name" value="Pectin_lyase_fold/virulence"/>
</dbReference>
<dbReference type="SUPFAM" id="SSF51126">
    <property type="entry name" value="Pectin lyase-like"/>
    <property type="match status" value="1"/>
</dbReference>
<keyword evidence="5" id="KW-0732">Signal</keyword>
<dbReference type="InterPro" id="IPR051801">
    <property type="entry name" value="GH28_Enzymes"/>
</dbReference>
<evidence type="ECO:0000256" key="3">
    <source>
        <dbReference type="ARBA" id="ARBA00023295"/>
    </source>
</evidence>
<dbReference type="PANTHER" id="PTHR31339:SF9">
    <property type="entry name" value="PLASMIN AND FIBRONECTIN-BINDING PROTEIN A"/>
    <property type="match status" value="1"/>
</dbReference>
<evidence type="ECO:0000256" key="2">
    <source>
        <dbReference type="ARBA" id="ARBA00022801"/>
    </source>
</evidence>
<comment type="similarity">
    <text evidence="1 4">Belongs to the glycosyl hydrolase 28 family.</text>
</comment>
<evidence type="ECO:0000256" key="1">
    <source>
        <dbReference type="ARBA" id="ARBA00008834"/>
    </source>
</evidence>
<gene>
    <name evidence="6" type="ORF">E7747_07290</name>
</gene>
<dbReference type="SMART" id="SM00710">
    <property type="entry name" value="PbH1"/>
    <property type="match status" value="4"/>
</dbReference>
<keyword evidence="3 4" id="KW-0326">Glycosidase</keyword>
<sequence length="443" mass="47648">MNRLITLFVSTVLSIAACAQTAAFEMPAFVNEVVNMKAPSFPDYTVSIAKTGARPGKLSTAAIQKAIDRVSAKGGGTVLVPAGEWLSGRIMLKSNVNLHISEGATLEFTGDIADYLPLVDSRYEGADVKSLGAMIYANNAENIAVTGKGHLKAPSRECEITGKMDTGLSVTAEKSIESGAAREATLDKIYMPTFIGPVGCKGILIEDVTLDGSIFWNIAPVYCENIIIRGVTVNSHGHPRTDGIDIDSSVNALIENTTLDCGDDCFTLKSGRGEEAVDLGRPTQNIVIRNCRVKRGVGGITVGTETAGFIRNVYAENVVMEEPRMPLYFKTRRPRGGGAENIWIRNVKVSKANGPAIQMDMLGSPSWMGALAERLPAQPVGKVTPRFSDIHVDDFTVGECRLLIQAKGLPEMPVENMTVTNVKSKNKNIRLQDVGTIEITFAE</sequence>
<dbReference type="GO" id="GO:0004650">
    <property type="term" value="F:polygalacturonase activity"/>
    <property type="evidence" value="ECO:0007669"/>
    <property type="project" value="InterPro"/>
</dbReference>
<dbReference type="EMBL" id="CP039396">
    <property type="protein sequence ID" value="QCD42093.1"/>
    <property type="molecule type" value="Genomic_DNA"/>
</dbReference>
<dbReference type="Proteomes" id="UP000297149">
    <property type="component" value="Chromosome"/>
</dbReference>
<evidence type="ECO:0000256" key="4">
    <source>
        <dbReference type="RuleBase" id="RU361169"/>
    </source>
</evidence>
<organism evidence="6 7">
    <name type="scientific">Duncaniella dubosii</name>
    <dbReference type="NCBI Taxonomy" id="2518971"/>
    <lineage>
        <taxon>Bacteria</taxon>
        <taxon>Pseudomonadati</taxon>
        <taxon>Bacteroidota</taxon>
        <taxon>Bacteroidia</taxon>
        <taxon>Bacteroidales</taxon>
        <taxon>Muribaculaceae</taxon>
        <taxon>Duncaniella</taxon>
    </lineage>
</organism>
<name>A0A4P7W2D6_9BACT</name>
<dbReference type="InterPro" id="IPR012334">
    <property type="entry name" value="Pectin_lyas_fold"/>
</dbReference>
<evidence type="ECO:0000256" key="5">
    <source>
        <dbReference type="SAM" id="SignalP"/>
    </source>
</evidence>
<keyword evidence="7" id="KW-1185">Reference proteome</keyword>
<dbReference type="InterPro" id="IPR006626">
    <property type="entry name" value="PbH1"/>
</dbReference>
<dbReference type="Gene3D" id="2.160.20.10">
    <property type="entry name" value="Single-stranded right-handed beta-helix, Pectin lyase-like"/>
    <property type="match status" value="1"/>
</dbReference>
<evidence type="ECO:0000313" key="7">
    <source>
        <dbReference type="Proteomes" id="UP000297149"/>
    </source>
</evidence>
<dbReference type="GO" id="GO:0005975">
    <property type="term" value="P:carbohydrate metabolic process"/>
    <property type="evidence" value="ECO:0007669"/>
    <property type="project" value="InterPro"/>
</dbReference>
<evidence type="ECO:0000313" key="6">
    <source>
        <dbReference type="EMBL" id="QCD42093.1"/>
    </source>
</evidence>
<dbReference type="RefSeq" id="WP_136415063.1">
    <property type="nucleotide sequence ID" value="NZ_CP039396.1"/>
</dbReference>
<feature type="signal peptide" evidence="5">
    <location>
        <begin position="1"/>
        <end position="19"/>
    </location>
</feature>
<proteinExistence type="inferred from homology"/>
<accession>A0A4P7W2D6</accession>
<dbReference type="KEGG" id="ddb:E7747_07290"/>
<dbReference type="Pfam" id="PF00295">
    <property type="entry name" value="Glyco_hydro_28"/>
    <property type="match status" value="1"/>
</dbReference>
<dbReference type="PROSITE" id="PS51257">
    <property type="entry name" value="PROKAR_LIPOPROTEIN"/>
    <property type="match status" value="1"/>
</dbReference>
<protein>
    <submittedName>
        <fullName evidence="6">Glycoside hydrolase family 28 protein</fullName>
    </submittedName>
</protein>
<dbReference type="InterPro" id="IPR000743">
    <property type="entry name" value="Glyco_hydro_28"/>
</dbReference>
<keyword evidence="2 4" id="KW-0378">Hydrolase</keyword>
<dbReference type="AlphaFoldDB" id="A0A4P7W2D6"/>
<reference evidence="7" key="1">
    <citation type="submission" date="2019-02" db="EMBL/GenBank/DDBJ databases">
        <title>Isolation and identification of novel species under the genus Muribaculum.</title>
        <authorList>
            <person name="Miyake S."/>
            <person name="Ding Y."/>
            <person name="Low A."/>
            <person name="Soh M."/>
            <person name="Seedorf H."/>
        </authorList>
    </citation>
    <scope>NUCLEOTIDE SEQUENCE [LARGE SCALE GENOMIC DNA]</scope>
    <source>
        <strain evidence="7">H5</strain>
    </source>
</reference>
<dbReference type="PANTHER" id="PTHR31339">
    <property type="entry name" value="PECTIN LYASE-RELATED"/>
    <property type="match status" value="1"/>
</dbReference>